<protein>
    <recommendedName>
        <fullName evidence="3">AB hydrolase-1 domain-containing protein</fullName>
    </recommendedName>
</protein>
<dbReference type="InterPro" id="IPR000073">
    <property type="entry name" value="AB_hydrolase_1"/>
</dbReference>
<dbReference type="SUPFAM" id="SSF53474">
    <property type="entry name" value="alpha/beta-Hydrolases"/>
    <property type="match status" value="1"/>
</dbReference>
<dbReference type="Gene3D" id="3.40.50.1820">
    <property type="entry name" value="alpha/beta hydrolase"/>
    <property type="match status" value="1"/>
</dbReference>
<sequence length="643" mass="69248">MAVNAVLASTLRAAEQRRTLVGKDAAKSALQPPQKLATACVALDTALHGGLEYGQIHCISAEADSASKEVCHVLLTSHLSTGSSAQATVIDTTNSFDVKRLHSIIVASLRRSEKGGDHTSAALEALGRVRVMKAFDFIGLTECISELRDSLEAGVSEQQRPMPSIAAQAPMGTIRDSDEEDDMLDVPGPDTAAAPNALPLIKTGAVSDLKLHGDYFVIIDNIAHAAGPLLKSNQSQGQALLSSFMRSLFHLTRTHNIATLLINSATTYPNATASDCPSIFASCLLRPALGRSFAYLVDTHMLLHRLPLTSEDAKAAYGTQVGGTGQRKVSKRSTHYLRSTVTPHLLRPFGRKLAYARYGSRTGPTLFFLHGFPGSRLQAAIYHPTAQHLGIRLVALDRPGIGQSSLHPGRTLLDHAEDVGCLANHLELETYGVIGVSGGGPYALASAKALAGRGLESVTVVAGMGPLGIGTTGMNVVNRVLFWALQYCPNAVRWLQTRVSAALAKLTDEQPARAITLQFTRHPLRWPKPQPQDATLFAKNPALIDLLVQDSRQANARGVHGFVDDGRLLVSDWGFGVDEIETEKVQVTLWYGSLDSNVPVRIGEEFAVRMKGRVEWRVEERTHLGLFVGCAEEILRDAVKGLM</sequence>
<dbReference type="Gene3D" id="3.40.50.300">
    <property type="entry name" value="P-loop containing nucleotide triphosphate hydrolases"/>
    <property type="match status" value="1"/>
</dbReference>
<evidence type="ECO:0000313" key="4">
    <source>
        <dbReference type="EMBL" id="OQO03096.1"/>
    </source>
</evidence>
<accession>A0A1V8SVB9</accession>
<reference evidence="5" key="1">
    <citation type="submission" date="2017-03" db="EMBL/GenBank/DDBJ databases">
        <title>Genomes of endolithic fungi from Antarctica.</title>
        <authorList>
            <person name="Coleine C."/>
            <person name="Masonjones S."/>
            <person name="Stajich J.E."/>
        </authorList>
    </citation>
    <scope>NUCLEOTIDE SEQUENCE [LARGE SCALE GENOMIC DNA]</scope>
    <source>
        <strain evidence="5">CCFEE 5527</strain>
    </source>
</reference>
<name>A0A1V8SVB9_9PEZI</name>
<dbReference type="STRING" id="1507870.A0A1V8SVB9"/>
<dbReference type="Proteomes" id="UP000192596">
    <property type="component" value="Unassembled WGS sequence"/>
</dbReference>
<evidence type="ECO:0000313" key="5">
    <source>
        <dbReference type="Proteomes" id="UP000192596"/>
    </source>
</evidence>
<keyword evidence="5" id="KW-1185">Reference proteome</keyword>
<dbReference type="InParanoid" id="A0A1V8SVB9"/>
<evidence type="ECO:0000259" key="3">
    <source>
        <dbReference type="Pfam" id="PF00561"/>
    </source>
</evidence>
<keyword evidence="2" id="KW-0539">Nucleus</keyword>
<dbReference type="GO" id="GO:0000400">
    <property type="term" value="F:four-way junction DNA binding"/>
    <property type="evidence" value="ECO:0007669"/>
    <property type="project" value="TreeGrafter"/>
</dbReference>
<dbReference type="Pfam" id="PF00561">
    <property type="entry name" value="Abhydrolase_1"/>
    <property type="match status" value="1"/>
</dbReference>
<gene>
    <name evidence="4" type="ORF">B0A48_11351</name>
</gene>
<dbReference type="GO" id="GO:0008094">
    <property type="term" value="F:ATP-dependent activity, acting on DNA"/>
    <property type="evidence" value="ECO:0007669"/>
    <property type="project" value="TreeGrafter"/>
</dbReference>
<dbReference type="PANTHER" id="PTHR46457:SF1">
    <property type="entry name" value="DNA REPAIR PROTEIN RAD51 HOMOLOG 4"/>
    <property type="match status" value="1"/>
</dbReference>
<dbReference type="GO" id="GO:0007131">
    <property type="term" value="P:reciprocal meiotic recombination"/>
    <property type="evidence" value="ECO:0007669"/>
    <property type="project" value="TreeGrafter"/>
</dbReference>
<proteinExistence type="predicted"/>
<organism evidence="4 5">
    <name type="scientific">Cryoendolithus antarcticus</name>
    <dbReference type="NCBI Taxonomy" id="1507870"/>
    <lineage>
        <taxon>Eukaryota</taxon>
        <taxon>Fungi</taxon>
        <taxon>Dikarya</taxon>
        <taxon>Ascomycota</taxon>
        <taxon>Pezizomycotina</taxon>
        <taxon>Dothideomycetes</taxon>
        <taxon>Dothideomycetidae</taxon>
        <taxon>Cladosporiales</taxon>
        <taxon>Cladosporiaceae</taxon>
        <taxon>Cryoendolithus</taxon>
    </lineage>
</organism>
<dbReference type="InterPro" id="IPR029058">
    <property type="entry name" value="AB_hydrolase_fold"/>
</dbReference>
<dbReference type="GO" id="GO:0003697">
    <property type="term" value="F:single-stranded DNA binding"/>
    <property type="evidence" value="ECO:0007669"/>
    <property type="project" value="TreeGrafter"/>
</dbReference>
<evidence type="ECO:0000256" key="2">
    <source>
        <dbReference type="ARBA" id="ARBA00023242"/>
    </source>
</evidence>
<comment type="subcellular location">
    <subcellularLocation>
        <location evidence="1">Nucleus</location>
    </subcellularLocation>
</comment>
<feature type="domain" description="AB hydrolase-1" evidence="3">
    <location>
        <begin position="364"/>
        <end position="447"/>
    </location>
</feature>
<dbReference type="InterPro" id="IPR027417">
    <property type="entry name" value="P-loop_NTPase"/>
</dbReference>
<dbReference type="GO" id="GO:0005815">
    <property type="term" value="C:microtubule organizing center"/>
    <property type="evidence" value="ECO:0007669"/>
    <property type="project" value="TreeGrafter"/>
</dbReference>
<dbReference type="OrthoDB" id="336321at2759"/>
<dbReference type="GO" id="GO:0000724">
    <property type="term" value="P:double-strand break repair via homologous recombination"/>
    <property type="evidence" value="ECO:0007669"/>
    <property type="project" value="TreeGrafter"/>
</dbReference>
<dbReference type="InterPro" id="IPR051988">
    <property type="entry name" value="HRR_RAD51_Paralog"/>
</dbReference>
<evidence type="ECO:0000256" key="1">
    <source>
        <dbReference type="ARBA" id="ARBA00004123"/>
    </source>
</evidence>
<dbReference type="PANTHER" id="PTHR46457">
    <property type="entry name" value="DNA REPAIR PROTEIN RAD51 HOMOLOG 4"/>
    <property type="match status" value="1"/>
</dbReference>
<comment type="caution">
    <text evidence="4">The sequence shown here is derived from an EMBL/GenBank/DDBJ whole genome shotgun (WGS) entry which is preliminary data.</text>
</comment>
<dbReference type="AlphaFoldDB" id="A0A1V8SVB9"/>
<dbReference type="SUPFAM" id="SSF52540">
    <property type="entry name" value="P-loop containing nucleoside triphosphate hydrolases"/>
    <property type="match status" value="1"/>
</dbReference>
<dbReference type="EMBL" id="NAJO01000025">
    <property type="protein sequence ID" value="OQO03096.1"/>
    <property type="molecule type" value="Genomic_DNA"/>
</dbReference>
<dbReference type="GO" id="GO:0000723">
    <property type="term" value="P:telomere maintenance"/>
    <property type="evidence" value="ECO:0007669"/>
    <property type="project" value="TreeGrafter"/>
</dbReference>
<dbReference type="GO" id="GO:0005657">
    <property type="term" value="C:replication fork"/>
    <property type="evidence" value="ECO:0007669"/>
    <property type="project" value="TreeGrafter"/>
</dbReference>
<dbReference type="GO" id="GO:0042148">
    <property type="term" value="P:DNA strand invasion"/>
    <property type="evidence" value="ECO:0007669"/>
    <property type="project" value="TreeGrafter"/>
</dbReference>
<dbReference type="GO" id="GO:0033063">
    <property type="term" value="C:Rad51B-Rad51C-Rad51D-XRCC2 complex"/>
    <property type="evidence" value="ECO:0007669"/>
    <property type="project" value="TreeGrafter"/>
</dbReference>